<keyword evidence="1" id="KW-0732">Signal</keyword>
<feature type="signal peptide" evidence="1">
    <location>
        <begin position="1"/>
        <end position="24"/>
    </location>
</feature>
<dbReference type="Proteomes" id="UP000887043">
    <property type="component" value="Unassembled WGS sequence"/>
</dbReference>
<reference evidence="2" key="2">
    <citation type="submission" date="2021-08" db="EMBL/GenBank/DDBJ databases">
        <title>Prevotella lacticifex sp. nov., isolated from rumen of cow.</title>
        <authorList>
            <person name="Shinkai T."/>
            <person name="Ikeyama N."/>
            <person name="Kumagai M."/>
            <person name="Ohmori H."/>
            <person name="Sakamoto M."/>
            <person name="Ohkuma M."/>
            <person name="Mitsumori M."/>
        </authorList>
    </citation>
    <scope>NUCLEOTIDE SEQUENCE</scope>
    <source>
        <strain evidence="2">DSM 11371</strain>
    </source>
</reference>
<name>A0AA37HZ41_SEGBR</name>
<gene>
    <name evidence="3" type="ORF">CIK91_14020</name>
    <name evidence="2" type="ORF">PRRU23_27130</name>
</gene>
<sequence length="234" mass="27300">MKLLNIKSLLIVLYLLLANASIQAQNVNTDKLFAQFNDSVLRDTSFSDYDRKVIRRYRRWAHLIPTQGIFQTHGNMGVVSLGIGWDYGKREQWETHLLMGFIPKGNSDDPKITMTLKQTFIPWQIKTWKNLVVDPLTCGLYLNTVFGKDFWGSQPDRYPKSYYDFLSTRIRINVFLGQQISWNIPPKHRTNKRSISLFYEFSTCDLYLRSYITEKKVKLTDIVGLSIGAKIKFL</sequence>
<feature type="chain" id="PRO_5041253432" description="Outer membrane protein beta-barrel domain-containing protein" evidence="1">
    <location>
        <begin position="25"/>
        <end position="234"/>
    </location>
</feature>
<dbReference type="Proteomes" id="UP000216189">
    <property type="component" value="Unassembled WGS sequence"/>
</dbReference>
<dbReference type="AlphaFoldDB" id="A0AA37HZ41"/>
<dbReference type="EMBL" id="NPJF01000074">
    <property type="protein sequence ID" value="OYP53030.1"/>
    <property type="molecule type" value="Genomic_DNA"/>
</dbReference>
<comment type="caution">
    <text evidence="2">The sequence shown here is derived from an EMBL/GenBank/DDBJ whole genome shotgun (WGS) entry which is preliminary data.</text>
</comment>
<dbReference type="RefSeq" id="WP_006281425.1">
    <property type="nucleotide sequence ID" value="NZ_BPTR01000001.1"/>
</dbReference>
<reference evidence="3 4" key="1">
    <citation type="submission" date="2017-08" db="EMBL/GenBank/DDBJ databases">
        <title>Comparative genomics of non-oral Prevotella species.</title>
        <authorList>
            <person name="Accetto T."/>
            <person name="Nograsek B."/>
            <person name="Avgustin G."/>
        </authorList>
    </citation>
    <scope>NUCLEOTIDE SEQUENCE [LARGE SCALE GENOMIC DNA]</scope>
    <source>
        <strain evidence="3 4">TC1-1</strain>
    </source>
</reference>
<organism evidence="2 5">
    <name type="scientific">Segatella bryantii</name>
    <name type="common">Prevotella bryantii</name>
    <dbReference type="NCBI Taxonomy" id="77095"/>
    <lineage>
        <taxon>Bacteria</taxon>
        <taxon>Pseudomonadati</taxon>
        <taxon>Bacteroidota</taxon>
        <taxon>Bacteroidia</taxon>
        <taxon>Bacteroidales</taxon>
        <taxon>Prevotellaceae</taxon>
        <taxon>Segatella</taxon>
    </lineage>
</organism>
<proteinExistence type="predicted"/>
<dbReference type="GeneID" id="72478443"/>
<accession>A0AA37HZ41</accession>
<evidence type="ECO:0000256" key="1">
    <source>
        <dbReference type="SAM" id="SignalP"/>
    </source>
</evidence>
<evidence type="ECO:0000313" key="4">
    <source>
        <dbReference type="Proteomes" id="UP000216189"/>
    </source>
</evidence>
<evidence type="ECO:0000313" key="5">
    <source>
        <dbReference type="Proteomes" id="UP000887043"/>
    </source>
</evidence>
<evidence type="ECO:0000313" key="2">
    <source>
        <dbReference type="EMBL" id="GJG29013.1"/>
    </source>
</evidence>
<dbReference type="EMBL" id="BPTR01000001">
    <property type="protein sequence ID" value="GJG29013.1"/>
    <property type="molecule type" value="Genomic_DNA"/>
</dbReference>
<evidence type="ECO:0000313" key="3">
    <source>
        <dbReference type="EMBL" id="OYP53030.1"/>
    </source>
</evidence>
<keyword evidence="4" id="KW-1185">Reference proteome</keyword>
<evidence type="ECO:0008006" key="6">
    <source>
        <dbReference type="Google" id="ProtNLM"/>
    </source>
</evidence>
<protein>
    <recommendedName>
        <fullName evidence="6">Outer membrane protein beta-barrel domain-containing protein</fullName>
    </recommendedName>
</protein>